<reference evidence="10" key="1">
    <citation type="submission" date="2022-01" db="UniProtKB">
        <authorList>
            <consortium name="EnsemblMetazoa"/>
        </authorList>
    </citation>
    <scope>IDENTIFICATION</scope>
</reference>
<dbReference type="Proteomes" id="UP000494040">
    <property type="component" value="Unassembled WGS sequence"/>
</dbReference>
<dbReference type="GO" id="GO:0016887">
    <property type="term" value="F:ATP hydrolysis activity"/>
    <property type="evidence" value="ECO:0007669"/>
    <property type="project" value="TreeGrafter"/>
</dbReference>
<dbReference type="GeneID" id="106667688"/>
<dbReference type="Gene3D" id="3.40.850.10">
    <property type="entry name" value="Kinesin motor domain"/>
    <property type="match status" value="1"/>
</dbReference>
<dbReference type="Gene3D" id="2.60.40.4330">
    <property type="entry name" value="Kinesin-like protein Kif23, Arf6-interacting domain"/>
    <property type="match status" value="1"/>
</dbReference>
<feature type="binding site" evidence="5">
    <location>
        <begin position="109"/>
        <end position="116"/>
    </location>
    <ligand>
        <name>ATP</name>
        <dbReference type="ChEBI" id="CHEBI:30616"/>
    </ligand>
</feature>
<evidence type="ECO:0000313" key="11">
    <source>
        <dbReference type="Proteomes" id="UP000494040"/>
    </source>
</evidence>
<comment type="subcellular location">
    <subcellularLocation>
        <location evidence="1">Cytoplasm</location>
        <location evidence="1">Cytoskeleton</location>
    </subcellularLocation>
</comment>
<dbReference type="GO" id="GO:0005524">
    <property type="term" value="F:ATP binding"/>
    <property type="evidence" value="ECO:0007669"/>
    <property type="project" value="UniProtKB-UniRule"/>
</dbReference>
<sequence>MKSSAIAKRIKRHHISRSKVIKEPIQVFCRVRPLPNPSDQACIQIIPPFYLQLVPPTYNRQTGVAREFRYTFKQIFDEITDQSTVFETVALPCIENVLHGKSGLIFTYGVSGSGKTYTMTGTNHDSGILPRSLDVIFNSISTRQVKKCTFVPDKLNSFDIQSMEDAKADRDRALVHKISATYKNKSKQIEKFESETDVTARTRDHRIINIMDEDNCFAVFVTYVEIYNNTVYDLLEDIYEENPKPKPLQSKIVREDSNHNMFVHGINEVEVGSTDEAFEVYYKGQKRKKMAQTSLNSESSRSHSVFTIRIVQAPLDETGENVINDRSCMVISQLSLVDLAGSERTNRTKNTGQRLREAGNINNSLLTLRMCIEIMRENQKGGNKVVPYRDSRLTHLFKNFFEGEGQVSMILCITPHVDDLEELMHVLKFAEMTKEVQICTPTTSKKTCFTSGRKRYKNSDSDVEEQMSSVSLHSRKDAVSAEDMPSNIREVGLSNIQTQGILEEDSAVEGAGDTREPPKREMSPFSTQWYRDIPDTRFIDISDNEALPNLINYLEESMSQFENIKTALRENCIEGKNKLVNLIRDSSHLTQELNNVKNLYQCETEKVINLENKAMSTDTEIIKMKKRIEDYEMNVQRLQKEVSQKEIALSKTKMEKEKFRDEFKQKMIQEQDRLNREFERKLRSQNSAFKYEMRNKEKKLKAVKRILATDDMSDSGSDIITKKKPPSESETVKTLSTVQQNPCPALTTQSPTLTNPVGTELSVIHSEPRQISRKVAVSNRRHRRSKSAGNDIWLDHRPKHQVPIGTLMQPTMAKKKSVTKLTVAKDVTENASKYCLLTQQQDSEGDLETRLYKGDVIPTAGGGAQVLFNDVEILRQMSPTSLSPVKRPAEIRKKFEEYCAASSIEKTPRI</sequence>
<dbReference type="InterPro" id="IPR036961">
    <property type="entry name" value="Kinesin_motor_dom_sf"/>
</dbReference>
<dbReference type="OMA" id="DAAHNMY"/>
<dbReference type="PANTHER" id="PTHR24115">
    <property type="entry name" value="KINESIN-RELATED"/>
    <property type="match status" value="1"/>
</dbReference>
<dbReference type="RefSeq" id="XP_014251270.1">
    <property type="nucleotide sequence ID" value="XM_014395784.2"/>
</dbReference>
<evidence type="ECO:0000313" key="10">
    <source>
        <dbReference type="EnsemblMetazoa" id="XP_014251270.1"/>
    </source>
</evidence>
<dbReference type="AlphaFoldDB" id="A0A8I6RWU0"/>
<dbReference type="EnsemblMetazoa" id="XM_014395784.2">
    <property type="protein sequence ID" value="XP_014251270.1"/>
    <property type="gene ID" value="LOC106667688"/>
</dbReference>
<dbReference type="GO" id="GO:0003777">
    <property type="term" value="F:microtubule motor activity"/>
    <property type="evidence" value="ECO:0007669"/>
    <property type="project" value="InterPro"/>
</dbReference>
<dbReference type="PROSITE" id="PS00411">
    <property type="entry name" value="KINESIN_MOTOR_1"/>
    <property type="match status" value="1"/>
</dbReference>
<evidence type="ECO:0000259" key="9">
    <source>
        <dbReference type="PROSITE" id="PS50067"/>
    </source>
</evidence>
<dbReference type="InterPro" id="IPR027640">
    <property type="entry name" value="Kinesin-like_fam"/>
</dbReference>
<dbReference type="InterPro" id="IPR032384">
    <property type="entry name" value="Kif23_Arf-bd"/>
</dbReference>
<dbReference type="PRINTS" id="PR00380">
    <property type="entry name" value="KINESINHEAVY"/>
</dbReference>
<evidence type="ECO:0000256" key="2">
    <source>
        <dbReference type="ARBA" id="ARBA00022741"/>
    </source>
</evidence>
<evidence type="ECO:0000256" key="8">
    <source>
        <dbReference type="SAM" id="MobiDB-lite"/>
    </source>
</evidence>
<proteinExistence type="inferred from homology"/>
<dbReference type="PANTHER" id="PTHR24115:SF600">
    <property type="entry name" value="KINESIN-LIKE PROTEIN KIF23"/>
    <property type="match status" value="1"/>
</dbReference>
<evidence type="ECO:0000256" key="6">
    <source>
        <dbReference type="RuleBase" id="RU000394"/>
    </source>
</evidence>
<dbReference type="PROSITE" id="PS50067">
    <property type="entry name" value="KINESIN_MOTOR_2"/>
    <property type="match status" value="1"/>
</dbReference>
<dbReference type="Pfam" id="PF16540">
    <property type="entry name" value="MKLP1_Arf_bdg"/>
    <property type="match status" value="1"/>
</dbReference>
<dbReference type="SUPFAM" id="SSF52540">
    <property type="entry name" value="P-loop containing nucleoside triphosphate hydrolases"/>
    <property type="match status" value="1"/>
</dbReference>
<dbReference type="OrthoDB" id="2403182at2759"/>
<evidence type="ECO:0000256" key="5">
    <source>
        <dbReference type="PROSITE-ProRule" id="PRU00283"/>
    </source>
</evidence>
<dbReference type="InterPro" id="IPR027417">
    <property type="entry name" value="P-loop_NTPase"/>
</dbReference>
<dbReference type="GO" id="GO:0005871">
    <property type="term" value="C:kinesin complex"/>
    <property type="evidence" value="ECO:0007669"/>
    <property type="project" value="TreeGrafter"/>
</dbReference>
<accession>A0A8I6RWU0</accession>
<organism evidence="10 11">
    <name type="scientific">Cimex lectularius</name>
    <name type="common">Bed bug</name>
    <name type="synonym">Acanthia lectularia</name>
    <dbReference type="NCBI Taxonomy" id="79782"/>
    <lineage>
        <taxon>Eukaryota</taxon>
        <taxon>Metazoa</taxon>
        <taxon>Ecdysozoa</taxon>
        <taxon>Arthropoda</taxon>
        <taxon>Hexapoda</taxon>
        <taxon>Insecta</taxon>
        <taxon>Pterygota</taxon>
        <taxon>Neoptera</taxon>
        <taxon>Paraneoptera</taxon>
        <taxon>Hemiptera</taxon>
        <taxon>Heteroptera</taxon>
        <taxon>Panheteroptera</taxon>
        <taxon>Cimicomorpha</taxon>
        <taxon>Cimicidae</taxon>
        <taxon>Cimex</taxon>
    </lineage>
</organism>
<keyword evidence="5 6" id="KW-0505">Motor protein</keyword>
<dbReference type="FunFam" id="2.60.40.4330:FF:000002">
    <property type="entry name" value="Kinesin-like protein"/>
    <property type="match status" value="1"/>
</dbReference>
<feature type="coiled-coil region" evidence="7">
    <location>
        <begin position="593"/>
        <end position="655"/>
    </location>
</feature>
<keyword evidence="3 5" id="KW-0067">ATP-binding</keyword>
<dbReference type="InterPro" id="IPR001752">
    <property type="entry name" value="Kinesin_motor_dom"/>
</dbReference>
<dbReference type="SMART" id="SM00129">
    <property type="entry name" value="KISc"/>
    <property type="match status" value="1"/>
</dbReference>
<evidence type="ECO:0000256" key="7">
    <source>
        <dbReference type="SAM" id="Coils"/>
    </source>
</evidence>
<keyword evidence="2 5" id="KW-0547">Nucleotide-binding</keyword>
<dbReference type="GO" id="GO:0005874">
    <property type="term" value="C:microtubule"/>
    <property type="evidence" value="ECO:0007669"/>
    <property type="project" value="UniProtKB-KW"/>
</dbReference>
<protein>
    <recommendedName>
        <fullName evidence="6">Kinesin-like protein</fullName>
    </recommendedName>
</protein>
<keyword evidence="4" id="KW-0963">Cytoplasm</keyword>
<dbReference type="GO" id="GO:0008017">
    <property type="term" value="F:microtubule binding"/>
    <property type="evidence" value="ECO:0007669"/>
    <property type="project" value="InterPro"/>
</dbReference>
<evidence type="ECO:0000256" key="3">
    <source>
        <dbReference type="ARBA" id="ARBA00022840"/>
    </source>
</evidence>
<evidence type="ECO:0000256" key="1">
    <source>
        <dbReference type="ARBA" id="ARBA00004245"/>
    </source>
</evidence>
<feature type="domain" description="Kinesin motor" evidence="9">
    <location>
        <begin position="24"/>
        <end position="436"/>
    </location>
</feature>
<dbReference type="GO" id="GO:0051256">
    <property type="term" value="P:mitotic spindle midzone assembly"/>
    <property type="evidence" value="ECO:0007669"/>
    <property type="project" value="TreeGrafter"/>
</dbReference>
<dbReference type="Pfam" id="PF00225">
    <property type="entry name" value="Kinesin"/>
    <property type="match status" value="1"/>
</dbReference>
<dbReference type="GO" id="GO:0005634">
    <property type="term" value="C:nucleus"/>
    <property type="evidence" value="ECO:0007669"/>
    <property type="project" value="TreeGrafter"/>
</dbReference>
<keyword evidence="6" id="KW-0493">Microtubule</keyword>
<comment type="similarity">
    <text evidence="5 6">Belongs to the TRAFAC class myosin-kinesin ATPase superfamily. Kinesin family.</text>
</comment>
<evidence type="ECO:0000256" key="4">
    <source>
        <dbReference type="ARBA" id="ARBA00023212"/>
    </source>
</evidence>
<feature type="region of interest" description="Disordered" evidence="8">
    <location>
        <begin position="453"/>
        <end position="483"/>
    </location>
</feature>
<dbReference type="InterPro" id="IPR038105">
    <property type="entry name" value="Kif23_Arf-bd_sf"/>
</dbReference>
<dbReference type="InterPro" id="IPR019821">
    <property type="entry name" value="Kinesin_motor_CS"/>
</dbReference>
<keyword evidence="7" id="KW-0175">Coiled coil</keyword>
<keyword evidence="11" id="KW-1185">Reference proteome</keyword>
<dbReference type="KEGG" id="clec:106667688"/>
<dbReference type="GO" id="GO:0007018">
    <property type="term" value="P:microtubule-based movement"/>
    <property type="evidence" value="ECO:0007669"/>
    <property type="project" value="InterPro"/>
</dbReference>
<name>A0A8I6RWU0_CIMLE</name>
<keyword evidence="4" id="KW-0206">Cytoskeleton</keyword>